<feature type="chain" id="PRO_5021875561" description="DUF3300 domain-containing protein" evidence="2">
    <location>
        <begin position="25"/>
        <end position="482"/>
    </location>
</feature>
<evidence type="ECO:0000313" key="3">
    <source>
        <dbReference type="EMBL" id="GEP60521.1"/>
    </source>
</evidence>
<feature type="compositionally biased region" description="Low complexity" evidence="1">
    <location>
        <begin position="449"/>
        <end position="460"/>
    </location>
</feature>
<feature type="region of interest" description="Disordered" evidence="1">
    <location>
        <begin position="156"/>
        <end position="181"/>
    </location>
</feature>
<feature type="compositionally biased region" description="Basic and acidic residues" evidence="1">
    <location>
        <begin position="437"/>
        <end position="448"/>
    </location>
</feature>
<feature type="compositionally biased region" description="Gly residues" evidence="1">
    <location>
        <begin position="461"/>
        <end position="482"/>
    </location>
</feature>
<dbReference type="PANTHER" id="PTHR40269">
    <property type="entry name" value="OUTER MEMBRANE PROTEIN-RELATED"/>
    <property type="match status" value="1"/>
</dbReference>
<feature type="compositionally biased region" description="Basic and acidic residues" evidence="1">
    <location>
        <begin position="336"/>
        <end position="429"/>
    </location>
</feature>
<feature type="compositionally biased region" description="Low complexity" evidence="1">
    <location>
        <begin position="23"/>
        <end position="39"/>
    </location>
</feature>
<feature type="compositionally biased region" description="Polar residues" evidence="1">
    <location>
        <begin position="160"/>
        <end position="174"/>
    </location>
</feature>
<feature type="region of interest" description="Disordered" evidence="1">
    <location>
        <begin position="307"/>
        <end position="482"/>
    </location>
</feature>
<organism evidence="3 4">
    <name type="scientific">Reyranella soli</name>
    <dbReference type="NCBI Taxonomy" id="1230389"/>
    <lineage>
        <taxon>Bacteria</taxon>
        <taxon>Pseudomonadati</taxon>
        <taxon>Pseudomonadota</taxon>
        <taxon>Alphaproteobacteria</taxon>
        <taxon>Hyphomicrobiales</taxon>
        <taxon>Reyranellaceae</taxon>
        <taxon>Reyranella</taxon>
    </lineage>
</organism>
<dbReference type="RefSeq" id="WP_170303677.1">
    <property type="nucleotide sequence ID" value="NZ_BKAJ01000168.1"/>
</dbReference>
<name>A0A512NNJ8_9HYPH</name>
<comment type="caution">
    <text evidence="3">The sequence shown here is derived from an EMBL/GenBank/DDBJ whole genome shotgun (WGS) entry which is preliminary data.</text>
</comment>
<feature type="signal peptide" evidence="2">
    <location>
        <begin position="1"/>
        <end position="24"/>
    </location>
</feature>
<keyword evidence="2" id="KW-0732">Signal</keyword>
<feature type="region of interest" description="Disordered" evidence="1">
    <location>
        <begin position="23"/>
        <end position="42"/>
    </location>
</feature>
<dbReference type="AlphaFoldDB" id="A0A512NNJ8"/>
<evidence type="ECO:0008006" key="5">
    <source>
        <dbReference type="Google" id="ProtNLM"/>
    </source>
</evidence>
<dbReference type="Proteomes" id="UP000321058">
    <property type="component" value="Unassembled WGS sequence"/>
</dbReference>
<protein>
    <recommendedName>
        <fullName evidence="5">DUF3300 domain-containing protein</fullName>
    </recommendedName>
</protein>
<dbReference type="Pfam" id="PF11737">
    <property type="entry name" value="DUF3300"/>
    <property type="match status" value="1"/>
</dbReference>
<evidence type="ECO:0000313" key="4">
    <source>
        <dbReference type="Proteomes" id="UP000321058"/>
    </source>
</evidence>
<proteinExistence type="predicted"/>
<accession>A0A512NNJ8</accession>
<evidence type="ECO:0000256" key="2">
    <source>
        <dbReference type="SAM" id="SignalP"/>
    </source>
</evidence>
<feature type="compositionally biased region" description="Basic and acidic residues" evidence="1">
    <location>
        <begin position="307"/>
        <end position="329"/>
    </location>
</feature>
<reference evidence="3 4" key="1">
    <citation type="submission" date="2019-07" db="EMBL/GenBank/DDBJ databases">
        <title>Whole genome shotgun sequence of Reyranella soli NBRC 108950.</title>
        <authorList>
            <person name="Hosoyama A."/>
            <person name="Uohara A."/>
            <person name="Ohji S."/>
            <person name="Ichikawa N."/>
        </authorList>
    </citation>
    <scope>NUCLEOTIDE SEQUENCE [LARGE SCALE GENOMIC DNA]</scope>
    <source>
        <strain evidence="3 4">NBRC 108950</strain>
    </source>
</reference>
<dbReference type="InterPro" id="IPR021728">
    <property type="entry name" value="DUF3300"/>
</dbReference>
<dbReference type="EMBL" id="BKAJ01000168">
    <property type="protein sequence ID" value="GEP60521.1"/>
    <property type="molecule type" value="Genomic_DNA"/>
</dbReference>
<keyword evidence="4" id="KW-1185">Reference proteome</keyword>
<evidence type="ECO:0000256" key="1">
    <source>
        <dbReference type="SAM" id="MobiDB-lite"/>
    </source>
</evidence>
<sequence length="482" mass="50099">MKRREWAAVSVAFLVAGITGRSQAQAPAPTTPQPQTAATDTSKSFTAAELDQLMAPIALYPDALLAQILMAATYPLEVIEAARWSKDNPNLTGDAALAAVKDKGWDVSVASLVAFPQVLAMMDSKLEWTQKVGDAMLAQQPDVAASIQRLRAQAQAAGTLKTTPQQTVSSQPPSASAPDGTPPAIVIQPTNPDTVYVPTYDPNVAYGAWPYASNPPYYYPPASYGWSGPSTWVGGFGFGLGFAVGGAFFGGWHWGGGWGGGWGWGGWRGWGHGNSYTTVNINRATYISNTFNGNYYDHGRWNHDPAHRHGVPYRDRESRDKYNDHHANADGRNGYRGHDGDRGDDGRGRGGDRGNDGRGGDAGRGNDGRGGDAGRGNDGRGGDAGRGNDGRGGDAGRGNDGRGGDAGRGNDGRGGDGRGGDGRGGDAGRRNAFNGADHGHQVQHEAARGHSYAGHASHAGWHGGGGRGGGGGHGGGGHGGRR</sequence>
<gene>
    <name evidence="3" type="ORF">RSO01_76870</name>
</gene>
<dbReference type="PANTHER" id="PTHR40269:SF1">
    <property type="entry name" value="OUTER MEMBRANE PROTEIN"/>
    <property type="match status" value="1"/>
</dbReference>